<dbReference type="GO" id="GO:0031505">
    <property type="term" value="P:fungal-type cell wall organization"/>
    <property type="evidence" value="ECO:0007669"/>
    <property type="project" value="TreeGrafter"/>
</dbReference>
<dbReference type="Proteomes" id="UP000187013">
    <property type="component" value="Unassembled WGS sequence"/>
</dbReference>
<dbReference type="InterPro" id="IPR009571">
    <property type="entry name" value="SUR7/Rim9-like_fungi"/>
</dbReference>
<dbReference type="EMBL" id="BDGX01000033">
    <property type="protein sequence ID" value="GAV52615.1"/>
    <property type="molecule type" value="Genomic_DNA"/>
</dbReference>
<feature type="transmembrane region" description="Helical" evidence="1">
    <location>
        <begin position="290"/>
        <end position="311"/>
    </location>
</feature>
<comment type="caution">
    <text evidence="2">The sequence shown here is derived from an EMBL/GenBank/DDBJ whole genome shotgun (WGS) entry which is preliminary data.</text>
</comment>
<keyword evidence="1" id="KW-0812">Transmembrane</keyword>
<evidence type="ECO:0008006" key="4">
    <source>
        <dbReference type="Google" id="ProtNLM"/>
    </source>
</evidence>
<dbReference type="GO" id="GO:0005886">
    <property type="term" value="C:plasma membrane"/>
    <property type="evidence" value="ECO:0007669"/>
    <property type="project" value="InterPro"/>
</dbReference>
<reference evidence="2 3" key="1">
    <citation type="submission" date="2016-08" db="EMBL/GenBank/DDBJ databases">
        <title>Draft genome sequence of allopolyploid Zygosaccharomyces rouxii.</title>
        <authorList>
            <person name="Watanabe J."/>
            <person name="Uehara K."/>
            <person name="Mogi Y."/>
            <person name="Tsukioka Y."/>
        </authorList>
    </citation>
    <scope>NUCLEOTIDE SEQUENCE [LARGE SCALE GENOMIC DNA]</scope>
    <source>
        <strain evidence="2 3">NBRC 110957</strain>
    </source>
</reference>
<evidence type="ECO:0000313" key="3">
    <source>
        <dbReference type="Proteomes" id="UP000187013"/>
    </source>
</evidence>
<organism evidence="2 3">
    <name type="scientific">Zygosaccharomyces rouxii</name>
    <dbReference type="NCBI Taxonomy" id="4956"/>
    <lineage>
        <taxon>Eukaryota</taxon>
        <taxon>Fungi</taxon>
        <taxon>Dikarya</taxon>
        <taxon>Ascomycota</taxon>
        <taxon>Saccharomycotina</taxon>
        <taxon>Saccharomycetes</taxon>
        <taxon>Saccharomycetales</taxon>
        <taxon>Saccharomycetaceae</taxon>
        <taxon>Zygosaccharomyces</taxon>
    </lineage>
</organism>
<feature type="transmembrane region" description="Helical" evidence="1">
    <location>
        <begin position="26"/>
        <end position="47"/>
    </location>
</feature>
<keyword evidence="1" id="KW-0472">Membrane</keyword>
<sequence>MQISRFRKGVMKPFENLTALESLVQWLRLISSTLIIALGLVVTVGPLTSPNTLRMAQFDTRPADITNGLFEALKHAVEVFGSTDVNNGVGMTTSEIFILTEYTEGQIQNIPQFITLNLYGRCDISYETKTVEGPKGAMQVRNSTIEQNCNKTGPGFIFDYRSVLLQLGLDIVLDYAYSKSGSSSESNSYNEYMSSIRRRKKEMVNLLYAVICLEACILAMTFWYYIIKGRFINPFKERFLMHSISLLSFTVFICALTSIITLTCINYNLRNRVKNELKAFGFAYSLGTSWLMSIWFMAVFVIISTLVWSGLEWCISDSQDYGDETQNNILSYEPGVFMDESELRDSNDDFEDGEVYRSNIDTSQTGGWHRSVNDYESDCVEEMELQDLVLYSSEDSDLMMQRTVKPSSTMQF</sequence>
<dbReference type="Pfam" id="PF06687">
    <property type="entry name" value="SUR7"/>
    <property type="match status" value="1"/>
</dbReference>
<evidence type="ECO:0000313" key="2">
    <source>
        <dbReference type="EMBL" id="GAV52615.1"/>
    </source>
</evidence>
<dbReference type="PANTHER" id="PTHR28019">
    <property type="entry name" value="CELL MEMBRANE PROTEIN YLR413W-RELATED"/>
    <property type="match status" value="1"/>
</dbReference>
<dbReference type="OrthoDB" id="4062523at2759"/>
<proteinExistence type="predicted"/>
<feature type="transmembrane region" description="Helical" evidence="1">
    <location>
        <begin position="206"/>
        <end position="226"/>
    </location>
</feature>
<keyword evidence="1" id="KW-1133">Transmembrane helix</keyword>
<protein>
    <recommendedName>
        <fullName evidence="4">Protein ECM7</fullName>
    </recommendedName>
</protein>
<dbReference type="AlphaFoldDB" id="A0A1Q3AA91"/>
<gene>
    <name evidence="2" type="ORF">ZYGR_0AG06060</name>
</gene>
<evidence type="ECO:0000256" key="1">
    <source>
        <dbReference type="SAM" id="Phobius"/>
    </source>
</evidence>
<dbReference type="PANTHER" id="PTHR28019:SF6">
    <property type="entry name" value="PROTEIN ECM7"/>
    <property type="match status" value="1"/>
</dbReference>
<dbReference type="GO" id="GO:0051285">
    <property type="term" value="C:cell cortex of cell tip"/>
    <property type="evidence" value="ECO:0007669"/>
    <property type="project" value="TreeGrafter"/>
</dbReference>
<accession>A0A1Q3AA91</accession>
<name>A0A1Q3AA91_ZYGRO</name>
<dbReference type="InterPro" id="IPR052413">
    <property type="entry name" value="SUR7_domain"/>
</dbReference>
<feature type="transmembrane region" description="Helical" evidence="1">
    <location>
        <begin position="246"/>
        <end position="269"/>
    </location>
</feature>